<proteinExistence type="predicted"/>
<dbReference type="PROSITE" id="PS01187">
    <property type="entry name" value="EGF_CA"/>
    <property type="match status" value="1"/>
</dbReference>
<organism evidence="5 6">
    <name type="scientific">Porites evermanni</name>
    <dbReference type="NCBI Taxonomy" id="104178"/>
    <lineage>
        <taxon>Eukaryota</taxon>
        <taxon>Metazoa</taxon>
        <taxon>Cnidaria</taxon>
        <taxon>Anthozoa</taxon>
        <taxon>Hexacorallia</taxon>
        <taxon>Scleractinia</taxon>
        <taxon>Fungiina</taxon>
        <taxon>Poritidae</taxon>
        <taxon>Porites</taxon>
    </lineage>
</organism>
<evidence type="ECO:0000259" key="4">
    <source>
        <dbReference type="PROSITE" id="PS50026"/>
    </source>
</evidence>
<keyword evidence="6" id="KW-1185">Reference proteome</keyword>
<protein>
    <recommendedName>
        <fullName evidence="4">EGF-like domain-containing protein</fullName>
    </recommendedName>
</protein>
<dbReference type="InterPro" id="IPR036056">
    <property type="entry name" value="Fibrinogen-like_C"/>
</dbReference>
<dbReference type="NCBIfam" id="NF040941">
    <property type="entry name" value="GGGWT_bact"/>
    <property type="match status" value="1"/>
</dbReference>
<evidence type="ECO:0000256" key="3">
    <source>
        <dbReference type="PROSITE-ProRule" id="PRU00076"/>
    </source>
</evidence>
<evidence type="ECO:0000313" key="5">
    <source>
        <dbReference type="EMBL" id="CAH3015468.1"/>
    </source>
</evidence>
<evidence type="ECO:0000313" key="6">
    <source>
        <dbReference type="Proteomes" id="UP001159427"/>
    </source>
</evidence>
<dbReference type="SMART" id="SM00179">
    <property type="entry name" value="EGF_CA"/>
    <property type="match status" value="2"/>
</dbReference>
<dbReference type="Pfam" id="PF07645">
    <property type="entry name" value="EGF_CA"/>
    <property type="match status" value="1"/>
</dbReference>
<dbReference type="SMART" id="SM00181">
    <property type="entry name" value="EGF"/>
    <property type="match status" value="2"/>
</dbReference>
<dbReference type="Pfam" id="PF00008">
    <property type="entry name" value="EGF"/>
    <property type="match status" value="1"/>
</dbReference>
<name>A0ABN8LH14_9CNID</name>
<dbReference type="InterPro" id="IPR049883">
    <property type="entry name" value="NOTCH1_EGF-like"/>
</dbReference>
<dbReference type="Gene3D" id="2.10.25.10">
    <property type="entry name" value="Laminin"/>
    <property type="match status" value="2"/>
</dbReference>
<dbReference type="PROSITE" id="PS50026">
    <property type="entry name" value="EGF_3"/>
    <property type="match status" value="1"/>
</dbReference>
<dbReference type="EMBL" id="CALNXI010000024">
    <property type="protein sequence ID" value="CAH3015468.1"/>
    <property type="molecule type" value="Genomic_DNA"/>
</dbReference>
<comment type="caution">
    <text evidence="3">Lacks conserved residue(s) required for the propagation of feature annotation.</text>
</comment>
<dbReference type="SUPFAM" id="SSF57196">
    <property type="entry name" value="EGF/Laminin"/>
    <property type="match status" value="2"/>
</dbReference>
<accession>A0ABN8LH14</accession>
<sequence length="414" mass="45254">YPYSNSECCRIKEFFPPIAGRILRGHVIKTLYVPQEDNCEIHCYLDKLCQSINISPQLDNGKWMCELNDVAVGPESLIEAEKHKYYGTKNPCSSYPCVKNATCRPNFQVDNSFQCICPKGYTGEMCDKDVDECATGAHNCSHDASCINTDGSFVCFSEFGCKVDGATQLIKFKGYNHSCAANSCADVLINTPGSKSGAYYLKTKEPQAALTYCHMVEISGCGGGGWTLVMKIDGAKTTFSYNASLWVNKIAHNQDSGKYGLDNQEAKMPSFWNNPFTKLCIGMRVLGEQITWILVNQEAVSLHALLSNNSYIPTRVGRVAWKSLVRGSSLQKNCNMEGFNVVSPSGTRDPAITRIGIISNNEQDCSSCNSRIGFGSAGSRGDQDGSNSCGNEAGTYLADNGEKHIKATCYILVQ</sequence>
<dbReference type="PROSITE" id="PS00022">
    <property type="entry name" value="EGF_1"/>
    <property type="match status" value="1"/>
</dbReference>
<keyword evidence="1 3" id="KW-0245">EGF-like domain</keyword>
<dbReference type="InterPro" id="IPR001881">
    <property type="entry name" value="EGF-like_Ca-bd_dom"/>
</dbReference>
<reference evidence="5 6" key="1">
    <citation type="submission" date="2022-05" db="EMBL/GenBank/DDBJ databases">
        <authorList>
            <consortium name="Genoscope - CEA"/>
            <person name="William W."/>
        </authorList>
    </citation>
    <scope>NUCLEOTIDE SEQUENCE [LARGE SCALE GENOMIC DNA]</scope>
</reference>
<feature type="domain" description="EGF-like" evidence="4">
    <location>
        <begin position="88"/>
        <end position="127"/>
    </location>
</feature>
<dbReference type="Proteomes" id="UP001159427">
    <property type="component" value="Unassembled WGS sequence"/>
</dbReference>
<dbReference type="CDD" id="cd00054">
    <property type="entry name" value="EGF_CA"/>
    <property type="match status" value="2"/>
</dbReference>
<evidence type="ECO:0000256" key="1">
    <source>
        <dbReference type="ARBA" id="ARBA00022536"/>
    </source>
</evidence>
<evidence type="ECO:0000256" key="2">
    <source>
        <dbReference type="ARBA" id="ARBA00023157"/>
    </source>
</evidence>
<gene>
    <name evidence="5" type="ORF">PEVE_00017468</name>
</gene>
<comment type="caution">
    <text evidence="5">The sequence shown here is derived from an EMBL/GenBank/DDBJ whole genome shotgun (WGS) entry which is preliminary data.</text>
</comment>
<dbReference type="InterPro" id="IPR018097">
    <property type="entry name" value="EGF_Ca-bd_CS"/>
</dbReference>
<dbReference type="InterPro" id="IPR000742">
    <property type="entry name" value="EGF"/>
</dbReference>
<dbReference type="PROSITE" id="PS01186">
    <property type="entry name" value="EGF_2"/>
    <property type="match status" value="1"/>
</dbReference>
<dbReference type="SUPFAM" id="SSF56496">
    <property type="entry name" value="Fibrinogen C-terminal domain-like"/>
    <property type="match status" value="1"/>
</dbReference>
<feature type="non-terminal residue" evidence="5">
    <location>
        <position position="1"/>
    </location>
</feature>
<keyword evidence="2 3" id="KW-1015">Disulfide bond</keyword>
<feature type="disulfide bond" evidence="3">
    <location>
        <begin position="117"/>
        <end position="126"/>
    </location>
</feature>